<dbReference type="SMART" id="SM00028">
    <property type="entry name" value="TPR"/>
    <property type="match status" value="3"/>
</dbReference>
<dbReference type="Pfam" id="PF13424">
    <property type="entry name" value="TPR_12"/>
    <property type="match status" value="1"/>
</dbReference>
<feature type="non-terminal residue" evidence="5">
    <location>
        <position position="316"/>
    </location>
</feature>
<dbReference type="GO" id="GO:0006401">
    <property type="term" value="P:RNA catabolic process"/>
    <property type="evidence" value="ECO:0007669"/>
    <property type="project" value="InterPro"/>
</dbReference>
<evidence type="ECO:0000313" key="5">
    <source>
        <dbReference type="EMBL" id="GFR41639.1"/>
    </source>
</evidence>
<sequence>GQQTAADWALRCLARLQRDGGAHEAAVASYQGAIRRDPADAELWEGLAASYQALGRHTAALKSFNRALELAPGRLFSRMQAAALHYQLGDMPSALSYYRTALAAAPSHPAALLGCGEVLLAQAALAARAGAAGAAAAELAEATTLAARATGQYGNLQAGWKLLGDVRMQHAAVPTLESVVAMTHGSSLGPAAVQSALDAARQRVARLRSARRAYAAALHLDPRVAGLWGDVATSYHLQLEVASQHPELEREEVAAPTHTARTRIQKDQDGNQEATVNATTTGIRLRALSFARGGLRLDPASDWLWACAGTIAAAAA</sequence>
<evidence type="ECO:0000256" key="4">
    <source>
        <dbReference type="SAM" id="MobiDB-lite"/>
    </source>
</evidence>
<dbReference type="InterPro" id="IPR019734">
    <property type="entry name" value="TPR_rpt"/>
</dbReference>
<evidence type="ECO:0000313" key="6">
    <source>
        <dbReference type="Proteomes" id="UP001054857"/>
    </source>
</evidence>
<dbReference type="AlphaFoldDB" id="A0AAD3DGY7"/>
<keyword evidence="6" id="KW-1185">Reference proteome</keyword>
<accession>A0AAD3DGY7</accession>
<feature type="repeat" description="TPR" evidence="3">
    <location>
        <begin position="41"/>
        <end position="74"/>
    </location>
</feature>
<dbReference type="PANTHER" id="PTHR15704">
    <property type="entry name" value="SUPERKILLER 3 PROTEIN-RELATED"/>
    <property type="match status" value="1"/>
</dbReference>
<keyword evidence="2 3" id="KW-0802">TPR repeat</keyword>
<dbReference type="PROSITE" id="PS50005">
    <property type="entry name" value="TPR"/>
    <property type="match status" value="1"/>
</dbReference>
<comment type="caution">
    <text evidence="5">The sequence shown here is derived from an EMBL/GenBank/DDBJ whole genome shotgun (WGS) entry which is preliminary data.</text>
</comment>
<dbReference type="PANTHER" id="PTHR15704:SF7">
    <property type="entry name" value="SUPERKILLER COMPLEX PROTEIN 3"/>
    <property type="match status" value="1"/>
</dbReference>
<dbReference type="Gene3D" id="1.25.40.10">
    <property type="entry name" value="Tetratricopeptide repeat domain"/>
    <property type="match status" value="1"/>
</dbReference>
<reference evidence="5 6" key="1">
    <citation type="journal article" date="2021" name="Sci. Rep.">
        <title>Genome sequencing of the multicellular alga Astrephomene provides insights into convergent evolution of germ-soma differentiation.</title>
        <authorList>
            <person name="Yamashita S."/>
            <person name="Yamamoto K."/>
            <person name="Matsuzaki R."/>
            <person name="Suzuki S."/>
            <person name="Yamaguchi H."/>
            <person name="Hirooka S."/>
            <person name="Minakuchi Y."/>
            <person name="Miyagishima S."/>
            <person name="Kawachi M."/>
            <person name="Toyoda A."/>
            <person name="Nozaki H."/>
        </authorList>
    </citation>
    <scope>NUCLEOTIDE SEQUENCE [LARGE SCALE GENOMIC DNA]</scope>
    <source>
        <strain evidence="5 6">NIES-4017</strain>
    </source>
</reference>
<evidence type="ECO:0000256" key="3">
    <source>
        <dbReference type="PROSITE-ProRule" id="PRU00339"/>
    </source>
</evidence>
<dbReference type="PROSITE" id="PS50293">
    <property type="entry name" value="TPR_REGION"/>
    <property type="match status" value="1"/>
</dbReference>
<protein>
    <recommendedName>
        <fullName evidence="7">Tetratricopeptide repeat protein</fullName>
    </recommendedName>
</protein>
<dbReference type="EMBL" id="BMAR01000002">
    <property type="protein sequence ID" value="GFR41639.1"/>
    <property type="molecule type" value="Genomic_DNA"/>
</dbReference>
<evidence type="ECO:0000256" key="1">
    <source>
        <dbReference type="ARBA" id="ARBA00022737"/>
    </source>
</evidence>
<dbReference type="Proteomes" id="UP001054857">
    <property type="component" value="Unassembled WGS sequence"/>
</dbReference>
<evidence type="ECO:0000256" key="2">
    <source>
        <dbReference type="ARBA" id="ARBA00022803"/>
    </source>
</evidence>
<dbReference type="InterPro" id="IPR039226">
    <property type="entry name" value="Ski3/TTC37"/>
</dbReference>
<feature type="region of interest" description="Disordered" evidence="4">
    <location>
        <begin position="247"/>
        <end position="276"/>
    </location>
</feature>
<proteinExistence type="predicted"/>
<evidence type="ECO:0008006" key="7">
    <source>
        <dbReference type="Google" id="ProtNLM"/>
    </source>
</evidence>
<dbReference type="InterPro" id="IPR011990">
    <property type="entry name" value="TPR-like_helical_dom_sf"/>
</dbReference>
<gene>
    <name evidence="5" type="ORF">Agub_g2370</name>
</gene>
<keyword evidence="1" id="KW-0677">Repeat</keyword>
<organism evidence="5 6">
    <name type="scientific">Astrephomene gubernaculifera</name>
    <dbReference type="NCBI Taxonomy" id="47775"/>
    <lineage>
        <taxon>Eukaryota</taxon>
        <taxon>Viridiplantae</taxon>
        <taxon>Chlorophyta</taxon>
        <taxon>core chlorophytes</taxon>
        <taxon>Chlorophyceae</taxon>
        <taxon>CS clade</taxon>
        <taxon>Chlamydomonadales</taxon>
        <taxon>Astrephomenaceae</taxon>
        <taxon>Astrephomene</taxon>
    </lineage>
</organism>
<dbReference type="GO" id="GO:0055087">
    <property type="term" value="C:Ski complex"/>
    <property type="evidence" value="ECO:0007669"/>
    <property type="project" value="InterPro"/>
</dbReference>
<feature type="non-terminal residue" evidence="5">
    <location>
        <position position="1"/>
    </location>
</feature>
<dbReference type="SUPFAM" id="SSF48452">
    <property type="entry name" value="TPR-like"/>
    <property type="match status" value="1"/>
</dbReference>
<name>A0AAD3DGY7_9CHLO</name>